<dbReference type="PANTHER" id="PTHR20857:SF15">
    <property type="entry name" value="THIAMINE-PHOSPHATE SYNTHASE"/>
    <property type="match status" value="1"/>
</dbReference>
<dbReference type="SUPFAM" id="SSF51391">
    <property type="entry name" value="Thiamin phosphate synthase"/>
    <property type="match status" value="1"/>
</dbReference>
<comment type="function">
    <text evidence="9">Condenses 4-methyl-5-(beta-hydroxyethyl)thiazole monophosphate (THZ-P) and 2-methyl-4-amino-5-hydroxymethyl pyrimidine pyrophosphate (HMP-PP) to form thiamine monophosphate (TMP).</text>
</comment>
<comment type="catalytic activity">
    <reaction evidence="8 9 10">
        <text>2-[(2R,5Z)-2-carboxy-4-methylthiazol-5(2H)-ylidene]ethyl phosphate + 4-amino-2-methyl-5-(diphosphooxymethyl)pyrimidine + 2 H(+) = thiamine phosphate + CO2 + diphosphate</text>
        <dbReference type="Rhea" id="RHEA:47844"/>
        <dbReference type="ChEBI" id="CHEBI:15378"/>
        <dbReference type="ChEBI" id="CHEBI:16526"/>
        <dbReference type="ChEBI" id="CHEBI:33019"/>
        <dbReference type="ChEBI" id="CHEBI:37575"/>
        <dbReference type="ChEBI" id="CHEBI:57841"/>
        <dbReference type="ChEBI" id="CHEBI:62899"/>
        <dbReference type="EC" id="2.5.1.3"/>
    </reaction>
</comment>
<evidence type="ECO:0000256" key="3">
    <source>
        <dbReference type="ARBA" id="ARBA00022723"/>
    </source>
</evidence>
<evidence type="ECO:0000256" key="8">
    <source>
        <dbReference type="ARBA" id="ARBA00047883"/>
    </source>
</evidence>
<accession>A0ABS5JZK9</accession>
<dbReference type="Proteomes" id="UP000708576">
    <property type="component" value="Unassembled WGS sequence"/>
</dbReference>
<protein>
    <recommendedName>
        <fullName evidence="9">Thiamine-phosphate synthase</fullName>
        <shortName evidence="9">TP synthase</shortName>
        <shortName evidence="9">TPS</shortName>
        <ecNumber evidence="9">2.5.1.3</ecNumber>
    </recommendedName>
    <alternativeName>
        <fullName evidence="9">Thiamine-phosphate pyrophosphorylase</fullName>
        <shortName evidence="9">TMP pyrophosphorylase</shortName>
        <shortName evidence="9">TMP-PPase</shortName>
    </alternativeName>
</protein>
<dbReference type="Gene3D" id="3.20.20.70">
    <property type="entry name" value="Aldolase class I"/>
    <property type="match status" value="1"/>
</dbReference>
<comment type="cofactor">
    <cofactor evidence="9">
        <name>Mg(2+)</name>
        <dbReference type="ChEBI" id="CHEBI:18420"/>
    </cofactor>
    <text evidence="9">Binds 1 Mg(2+) ion per subunit.</text>
</comment>
<dbReference type="EC" id="2.5.1.3" evidence="9"/>
<evidence type="ECO:0000256" key="5">
    <source>
        <dbReference type="ARBA" id="ARBA00022977"/>
    </source>
</evidence>
<evidence type="ECO:0000256" key="10">
    <source>
        <dbReference type="RuleBase" id="RU003826"/>
    </source>
</evidence>
<comment type="caution">
    <text evidence="9">Lacks conserved residue(s) required for the propagation of feature annotation.</text>
</comment>
<dbReference type="HAMAP" id="MF_00097">
    <property type="entry name" value="TMP_synthase"/>
    <property type="match status" value="1"/>
</dbReference>
<dbReference type="NCBIfam" id="TIGR00693">
    <property type="entry name" value="thiE"/>
    <property type="match status" value="1"/>
</dbReference>
<dbReference type="InterPro" id="IPR013785">
    <property type="entry name" value="Aldolase_TIM"/>
</dbReference>
<keyword evidence="5 9" id="KW-0784">Thiamine biosynthesis</keyword>
<keyword evidence="4 9" id="KW-0460">Magnesium</keyword>
<organism evidence="13 14">
    <name type="scientific">Carboxylicivirga linearis</name>
    <dbReference type="NCBI Taxonomy" id="1628157"/>
    <lineage>
        <taxon>Bacteria</taxon>
        <taxon>Pseudomonadati</taxon>
        <taxon>Bacteroidota</taxon>
        <taxon>Bacteroidia</taxon>
        <taxon>Marinilabiliales</taxon>
        <taxon>Marinilabiliaceae</taxon>
        <taxon>Carboxylicivirga</taxon>
    </lineage>
</organism>
<feature type="binding site" evidence="9">
    <location>
        <position position="169"/>
    </location>
    <ligand>
        <name>2-[(2R,5Z)-2-carboxy-4-methylthiazol-5(2H)-ylidene]ethyl phosphate</name>
        <dbReference type="ChEBI" id="CHEBI:62899"/>
    </ligand>
</feature>
<evidence type="ECO:0000313" key="13">
    <source>
        <dbReference type="EMBL" id="MBS2099924.1"/>
    </source>
</evidence>
<comment type="caution">
    <text evidence="13">The sequence shown here is derived from an EMBL/GenBank/DDBJ whole genome shotgun (WGS) entry which is preliminary data.</text>
</comment>
<evidence type="ECO:0000256" key="2">
    <source>
        <dbReference type="ARBA" id="ARBA00022679"/>
    </source>
</evidence>
<evidence type="ECO:0000256" key="6">
    <source>
        <dbReference type="ARBA" id="ARBA00047334"/>
    </source>
</evidence>
<name>A0ABS5JZK9_9BACT</name>
<dbReference type="Pfam" id="PF02581">
    <property type="entry name" value="TMP-TENI"/>
    <property type="match status" value="1"/>
</dbReference>
<evidence type="ECO:0000313" key="14">
    <source>
        <dbReference type="Proteomes" id="UP000708576"/>
    </source>
</evidence>
<dbReference type="RefSeq" id="WP_212217163.1">
    <property type="nucleotide sequence ID" value="NZ_JAGUCO010000016.1"/>
</dbReference>
<dbReference type="InterPro" id="IPR022998">
    <property type="entry name" value="ThiamineP_synth_TenI"/>
</dbReference>
<keyword evidence="14" id="KW-1185">Reference proteome</keyword>
<dbReference type="PANTHER" id="PTHR20857">
    <property type="entry name" value="THIAMINE-PHOSPHATE PYROPHOSPHORYLASE"/>
    <property type="match status" value="1"/>
</dbReference>
<feature type="domain" description="Thiamine phosphate synthase/TenI" evidence="12">
    <location>
        <begin position="8"/>
        <end position="192"/>
    </location>
</feature>
<comment type="catalytic activity">
    <reaction evidence="6 9 10">
        <text>4-methyl-5-(2-phosphooxyethyl)-thiazole + 4-amino-2-methyl-5-(diphosphooxymethyl)pyrimidine + H(+) = thiamine phosphate + diphosphate</text>
        <dbReference type="Rhea" id="RHEA:22328"/>
        <dbReference type="ChEBI" id="CHEBI:15378"/>
        <dbReference type="ChEBI" id="CHEBI:33019"/>
        <dbReference type="ChEBI" id="CHEBI:37575"/>
        <dbReference type="ChEBI" id="CHEBI:57841"/>
        <dbReference type="ChEBI" id="CHEBI:58296"/>
        <dbReference type="EC" id="2.5.1.3"/>
    </reaction>
</comment>
<evidence type="ECO:0000259" key="12">
    <source>
        <dbReference type="Pfam" id="PF02581"/>
    </source>
</evidence>
<comment type="catalytic activity">
    <reaction evidence="7 9 10">
        <text>2-(2-carboxy-4-methylthiazol-5-yl)ethyl phosphate + 4-amino-2-methyl-5-(diphosphooxymethyl)pyrimidine + 2 H(+) = thiamine phosphate + CO2 + diphosphate</text>
        <dbReference type="Rhea" id="RHEA:47848"/>
        <dbReference type="ChEBI" id="CHEBI:15378"/>
        <dbReference type="ChEBI" id="CHEBI:16526"/>
        <dbReference type="ChEBI" id="CHEBI:33019"/>
        <dbReference type="ChEBI" id="CHEBI:37575"/>
        <dbReference type="ChEBI" id="CHEBI:57841"/>
        <dbReference type="ChEBI" id="CHEBI:62890"/>
        <dbReference type="EC" id="2.5.1.3"/>
    </reaction>
</comment>
<dbReference type="InterPro" id="IPR034291">
    <property type="entry name" value="TMP_synthase"/>
</dbReference>
<keyword evidence="2 9" id="KW-0808">Transferase</keyword>
<feature type="binding site" evidence="9">
    <location>
        <position position="68"/>
    </location>
    <ligand>
        <name>4-amino-2-methyl-5-(diphosphooxymethyl)pyrimidine</name>
        <dbReference type="ChEBI" id="CHEBI:57841"/>
    </ligand>
</feature>
<evidence type="ECO:0000256" key="9">
    <source>
        <dbReference type="HAMAP-Rule" id="MF_00097"/>
    </source>
</evidence>
<gene>
    <name evidence="9" type="primary">thiE</name>
    <name evidence="13" type="ORF">KEM10_16670</name>
</gene>
<feature type="binding site" evidence="9">
    <location>
        <position position="107"/>
    </location>
    <ligand>
        <name>4-amino-2-methyl-5-(diphosphooxymethyl)pyrimidine</name>
        <dbReference type="ChEBI" id="CHEBI:57841"/>
    </ligand>
</feature>
<comment type="pathway">
    <text evidence="1 9 11">Cofactor biosynthesis; thiamine diphosphate biosynthesis; thiamine phosphate from 4-amino-2-methyl-5-diphosphomethylpyrimidine and 4-methyl-5-(2-phosphoethyl)-thiazole: step 1/1.</text>
</comment>
<feature type="binding site" evidence="9">
    <location>
        <begin position="36"/>
        <end position="40"/>
    </location>
    <ligand>
        <name>4-amino-2-methyl-5-(diphosphooxymethyl)pyrimidine</name>
        <dbReference type="ChEBI" id="CHEBI:57841"/>
    </ligand>
</feature>
<feature type="binding site" evidence="9">
    <location>
        <position position="136"/>
    </location>
    <ligand>
        <name>4-amino-2-methyl-5-(diphosphooxymethyl)pyrimidine</name>
        <dbReference type="ChEBI" id="CHEBI:57841"/>
    </ligand>
</feature>
<evidence type="ECO:0000256" key="4">
    <source>
        <dbReference type="ARBA" id="ARBA00022842"/>
    </source>
</evidence>
<dbReference type="EMBL" id="JAGUCO010000016">
    <property type="protein sequence ID" value="MBS2099924.1"/>
    <property type="molecule type" value="Genomic_DNA"/>
</dbReference>
<dbReference type="GO" id="GO:0004789">
    <property type="term" value="F:thiamine-phosphate diphosphorylase activity"/>
    <property type="evidence" value="ECO:0007669"/>
    <property type="project" value="UniProtKB-EC"/>
</dbReference>
<proteinExistence type="inferred from homology"/>
<sequence>MKTNIARLHFITSPSEKHNILSQIQQVVMGGGNWIQLRMKEEAEKEVEKTAVQALSFCMDNGAKLIINDRVELAARIGADGVHLGKEDMAPTEAREILGPQAVIGGTANTFEDIKRLVSQGVDYVGLGPFRFTGTKKKLSPVLGIEGYEQIIQQCEQNNIHIPIIAIGGLTPEDFNELFDAGIYGVALSSYINQQDQPGASTLELLKTIGKLSSSNWRRKH</sequence>
<reference evidence="13 14" key="1">
    <citation type="journal article" date="2015" name="Int. J. Syst. Evol. Microbiol.">
        <title>Carboxylicivirga linearis sp. nov., isolated from a sea cucumber culture pond.</title>
        <authorList>
            <person name="Wang F.Q."/>
            <person name="Zhou Y.X."/>
            <person name="Lin X.Z."/>
            <person name="Chen G.J."/>
            <person name="Du Z.J."/>
        </authorList>
    </citation>
    <scope>NUCLEOTIDE SEQUENCE [LARGE SCALE GENOMIC DNA]</scope>
    <source>
        <strain evidence="13 14">FB218</strain>
    </source>
</reference>
<evidence type="ECO:0000256" key="7">
    <source>
        <dbReference type="ARBA" id="ARBA00047851"/>
    </source>
</evidence>
<dbReference type="NCBIfam" id="NF000736">
    <property type="entry name" value="PRK00043.2-3"/>
    <property type="match status" value="1"/>
</dbReference>
<evidence type="ECO:0000256" key="11">
    <source>
        <dbReference type="RuleBase" id="RU004253"/>
    </source>
</evidence>
<feature type="binding site" evidence="9">
    <location>
        <position position="69"/>
    </location>
    <ligand>
        <name>Mg(2+)</name>
        <dbReference type="ChEBI" id="CHEBI:18420"/>
    </ligand>
</feature>
<keyword evidence="3 9" id="KW-0479">Metal-binding</keyword>
<dbReference type="CDD" id="cd00564">
    <property type="entry name" value="TMP_TenI"/>
    <property type="match status" value="1"/>
</dbReference>
<dbReference type="InterPro" id="IPR036206">
    <property type="entry name" value="ThiamineP_synth_sf"/>
</dbReference>
<evidence type="ECO:0000256" key="1">
    <source>
        <dbReference type="ARBA" id="ARBA00005165"/>
    </source>
</evidence>
<feature type="binding site" evidence="9">
    <location>
        <begin position="133"/>
        <end position="135"/>
    </location>
    <ligand>
        <name>2-[(2R,5Z)-2-carboxy-4-methylthiazol-5(2H)-ylidene]ethyl phosphate</name>
        <dbReference type="ChEBI" id="CHEBI:62899"/>
    </ligand>
</feature>
<comment type="similarity">
    <text evidence="9 10">Belongs to the thiamine-phosphate synthase family.</text>
</comment>
<feature type="binding site" evidence="9">
    <location>
        <position position="88"/>
    </location>
    <ligand>
        <name>Mg(2+)</name>
        <dbReference type="ChEBI" id="CHEBI:18420"/>
    </ligand>
</feature>